<evidence type="ECO:0008006" key="3">
    <source>
        <dbReference type="Google" id="ProtNLM"/>
    </source>
</evidence>
<dbReference type="AlphaFoldDB" id="M3C706"/>
<proteinExistence type="predicted"/>
<evidence type="ECO:0000313" key="2">
    <source>
        <dbReference type="Proteomes" id="UP000016931"/>
    </source>
</evidence>
<reference evidence="1 2" key="1">
    <citation type="journal article" date="2012" name="PLoS Pathog.">
        <title>Diverse lifestyles and strategies of plant pathogenesis encoded in the genomes of eighteen Dothideomycetes fungi.</title>
        <authorList>
            <person name="Ohm R.A."/>
            <person name="Feau N."/>
            <person name="Henrissat B."/>
            <person name="Schoch C.L."/>
            <person name="Horwitz B.A."/>
            <person name="Barry K.W."/>
            <person name="Condon B.J."/>
            <person name="Copeland A.C."/>
            <person name="Dhillon B."/>
            <person name="Glaser F."/>
            <person name="Hesse C.N."/>
            <person name="Kosti I."/>
            <person name="LaButti K."/>
            <person name="Lindquist E.A."/>
            <person name="Lucas S."/>
            <person name="Salamov A.A."/>
            <person name="Bradshaw R.E."/>
            <person name="Ciuffetti L."/>
            <person name="Hamelin R.C."/>
            <person name="Kema G.H.J."/>
            <person name="Lawrence C."/>
            <person name="Scott J.A."/>
            <person name="Spatafora J.W."/>
            <person name="Turgeon B.G."/>
            <person name="de Wit P.J.G.M."/>
            <person name="Zhong S."/>
            <person name="Goodwin S.B."/>
            <person name="Grigoriev I.V."/>
        </authorList>
    </citation>
    <scope>NUCLEOTIDE SEQUENCE [LARGE SCALE GENOMIC DNA]</scope>
    <source>
        <strain evidence="1 2">SO2202</strain>
    </source>
</reference>
<dbReference type="Pfam" id="PF08589">
    <property type="entry name" value="ATG43"/>
    <property type="match status" value="1"/>
</dbReference>
<dbReference type="OMA" id="GWRHWNR"/>
<dbReference type="eggNOG" id="ENOG502SAKD">
    <property type="taxonomic scope" value="Eukaryota"/>
</dbReference>
<dbReference type="OrthoDB" id="2430343at2759"/>
<dbReference type="GO" id="GO:0140580">
    <property type="term" value="F:mitochondrion autophagosome adaptor activity"/>
    <property type="evidence" value="ECO:0007669"/>
    <property type="project" value="InterPro"/>
</dbReference>
<dbReference type="STRING" id="692275.M3C706"/>
<sequence length="174" mass="19590">MDGGLEDVAMQAAETLQTAHINHNPTRADLAPDTSVDKKIAVEFDRSGDVDSMAGEVDEDEVPLSILRPLPEDNRHAPRHLQLPDLRFEQSYLKSIENAENWGVVAYITLKDQVLMPLVQGLAWSLIVAGWRYSNASAKFSGQSIGAKVRRWWWGVNNWKIPDTPSKWSPRSER</sequence>
<organism evidence="1 2">
    <name type="scientific">Sphaerulina musiva (strain SO2202)</name>
    <name type="common">Poplar stem canker fungus</name>
    <name type="synonym">Septoria musiva</name>
    <dbReference type="NCBI Taxonomy" id="692275"/>
    <lineage>
        <taxon>Eukaryota</taxon>
        <taxon>Fungi</taxon>
        <taxon>Dikarya</taxon>
        <taxon>Ascomycota</taxon>
        <taxon>Pezizomycotina</taxon>
        <taxon>Dothideomycetes</taxon>
        <taxon>Dothideomycetidae</taxon>
        <taxon>Mycosphaerellales</taxon>
        <taxon>Mycosphaerellaceae</taxon>
        <taxon>Sphaerulina</taxon>
    </lineage>
</organism>
<dbReference type="HOGENOM" id="CLU_101474_0_0_1"/>
<dbReference type="PANTHER" id="PTHR38699">
    <property type="entry name" value="CHROMOSOME 1, WHOLE GENOME SHOTGUN SEQUENCE"/>
    <property type="match status" value="1"/>
</dbReference>
<dbReference type="PANTHER" id="PTHR38699:SF1">
    <property type="entry name" value="MITOPHAGY RECEPTOR ATG43"/>
    <property type="match status" value="1"/>
</dbReference>
<accession>M3C706</accession>
<name>M3C706_SPHMS</name>
<evidence type="ECO:0000313" key="1">
    <source>
        <dbReference type="EMBL" id="EMF16026.1"/>
    </source>
</evidence>
<gene>
    <name evidence="1" type="ORF">SEPMUDRAFT_147722</name>
</gene>
<dbReference type="InterPro" id="IPR013898">
    <property type="entry name" value="Atg43"/>
</dbReference>
<dbReference type="GeneID" id="27901620"/>
<protein>
    <recommendedName>
        <fullName evidence="3">DUF1770-domain-containing protein</fullName>
    </recommendedName>
</protein>
<dbReference type="GO" id="GO:0000423">
    <property type="term" value="P:mitophagy"/>
    <property type="evidence" value="ECO:0007669"/>
    <property type="project" value="InterPro"/>
</dbReference>
<dbReference type="RefSeq" id="XP_016764147.1">
    <property type="nucleotide sequence ID" value="XM_016904483.1"/>
</dbReference>
<dbReference type="EMBL" id="KB456261">
    <property type="protein sequence ID" value="EMF16026.1"/>
    <property type="molecule type" value="Genomic_DNA"/>
</dbReference>
<dbReference type="Proteomes" id="UP000016931">
    <property type="component" value="Unassembled WGS sequence"/>
</dbReference>
<keyword evidence="2" id="KW-1185">Reference proteome</keyword>